<dbReference type="GO" id="GO:0016787">
    <property type="term" value="F:hydrolase activity"/>
    <property type="evidence" value="ECO:0007669"/>
    <property type="project" value="UniProtKB-KW"/>
</dbReference>
<feature type="region of interest" description="Disordered" evidence="1">
    <location>
        <begin position="496"/>
        <end position="517"/>
    </location>
</feature>
<dbReference type="Pfam" id="PF16862">
    <property type="entry name" value="Glyco_hydro_79C"/>
    <property type="match status" value="1"/>
</dbReference>
<feature type="signal peptide" evidence="2">
    <location>
        <begin position="1"/>
        <end position="24"/>
    </location>
</feature>
<sequence>MVSPRSRVIAGTVAITGLIASALAQSASSLSFEVSESAPSGIAQTVDLSFGGFGIEPSNLFAYTGQDEPNRLSITLLENLGNYTGKPPHIRLGGNTQDYMIYDGSQDEWAQITNPDEKGEGNIAWDNMLIGPRFFEAANRFPTGTPFTWGLNLAYNKDDYIDRIVDMASQIIERCDNLDIVSFEIGNEPDLYSTNGFRNGSYVSSVYSEEWHERAAAVYEQVLKPAGLPTNFFEASGTSHTSGTTFEIEQMDQSGVDAKFNGVEYLTSWNQHCYSYFVDVTQGKALTMDLIMSFDYVESQFADWVTQIEQAHETGFPYALREMGMVGPLGVANVSDTFGGALYTLNFLLWAASLNMSSVQFHMTANSFTTAWQPGTNAGSGPHVRPIYYGHAAFNEIIGPTCAAQIYQDTLSNVPSGYSEYIRAYSIYQGGSLQSITVLNSKVSNTTEAEKANVTVSVSLPTSLAGKMVHLARLTNEGTDAKFNTTWNGVSFEQDSVGTQTQVDDTDETVTVGDDGTLSFSVRDAQAVVANLESPLGEGLEPDQSACAAQAARSPGTHRSTAASSSESSSSASATSKPGSNKSSGEDGSSSSGGADSSAGSPALATMSTGALMTCLVPFVSLMTGFFLF</sequence>
<dbReference type="InterPro" id="IPR052974">
    <property type="entry name" value="GH79_Enzymes"/>
</dbReference>
<comment type="caution">
    <text evidence="4">The sequence shown here is derived from an EMBL/GenBank/DDBJ whole genome shotgun (WGS) entry which is preliminary data.</text>
</comment>
<reference evidence="4" key="1">
    <citation type="submission" date="2017-09" db="EMBL/GenBank/DDBJ databases">
        <title>Polyketide synthases of a Diaporthe helianthi virulent isolate.</title>
        <authorList>
            <person name="Baroncelli R."/>
        </authorList>
    </citation>
    <scope>NUCLEOTIDE SEQUENCE [LARGE SCALE GENOMIC DNA]</scope>
    <source>
        <strain evidence="4">7/96</strain>
    </source>
</reference>
<dbReference type="InterPro" id="IPR031728">
    <property type="entry name" value="GlcAase_C"/>
</dbReference>
<feature type="compositionally biased region" description="Low complexity" evidence="1">
    <location>
        <begin position="560"/>
        <end position="601"/>
    </location>
</feature>
<dbReference type="PANTHER" id="PTHR36183:SF2">
    <property type="entry name" value="BETA-GLUCURONIDASE C-TERMINAL DOMAIN-CONTAINING PROTEIN"/>
    <property type="match status" value="1"/>
</dbReference>
<organism evidence="4 5">
    <name type="scientific">Diaporthe helianthi</name>
    <dbReference type="NCBI Taxonomy" id="158607"/>
    <lineage>
        <taxon>Eukaryota</taxon>
        <taxon>Fungi</taxon>
        <taxon>Dikarya</taxon>
        <taxon>Ascomycota</taxon>
        <taxon>Pezizomycotina</taxon>
        <taxon>Sordariomycetes</taxon>
        <taxon>Sordariomycetidae</taxon>
        <taxon>Diaporthales</taxon>
        <taxon>Diaporthaceae</taxon>
        <taxon>Diaporthe</taxon>
    </lineage>
</organism>
<dbReference type="SUPFAM" id="SSF51445">
    <property type="entry name" value="(Trans)glycosidases"/>
    <property type="match status" value="1"/>
</dbReference>
<dbReference type="PANTHER" id="PTHR36183">
    <property type="entry name" value="BETA-GLUCURONIDASE"/>
    <property type="match status" value="1"/>
</dbReference>
<dbReference type="Gene3D" id="2.60.40.1180">
    <property type="entry name" value="Golgi alpha-mannosidase II"/>
    <property type="match status" value="1"/>
</dbReference>
<keyword evidence="2" id="KW-0732">Signal</keyword>
<feature type="chain" id="PRO_5015162199" evidence="2">
    <location>
        <begin position="25"/>
        <end position="629"/>
    </location>
</feature>
<feature type="region of interest" description="Disordered" evidence="1">
    <location>
        <begin position="536"/>
        <end position="602"/>
    </location>
</feature>
<dbReference type="Proteomes" id="UP000094444">
    <property type="component" value="Unassembled WGS sequence"/>
</dbReference>
<dbReference type="OrthoDB" id="2796951at2759"/>
<dbReference type="InParanoid" id="A0A2P5HW63"/>
<dbReference type="InterPro" id="IPR013780">
    <property type="entry name" value="Glyco_hydro_b"/>
</dbReference>
<dbReference type="InterPro" id="IPR017853">
    <property type="entry name" value="GH"/>
</dbReference>
<accession>A0A2P5HW63</accession>
<feature type="domain" description="Beta-glucuronidase C-terminal" evidence="3">
    <location>
        <begin position="424"/>
        <end position="529"/>
    </location>
</feature>
<evidence type="ECO:0000256" key="2">
    <source>
        <dbReference type="SAM" id="SignalP"/>
    </source>
</evidence>
<proteinExistence type="predicted"/>
<evidence type="ECO:0000256" key="1">
    <source>
        <dbReference type="SAM" id="MobiDB-lite"/>
    </source>
</evidence>
<evidence type="ECO:0000259" key="3">
    <source>
        <dbReference type="Pfam" id="PF16862"/>
    </source>
</evidence>
<keyword evidence="5" id="KW-1185">Reference proteome</keyword>
<evidence type="ECO:0000313" key="4">
    <source>
        <dbReference type="EMBL" id="POS74466.1"/>
    </source>
</evidence>
<dbReference type="EMBL" id="MAVT02000625">
    <property type="protein sequence ID" value="POS74466.1"/>
    <property type="molecule type" value="Genomic_DNA"/>
</dbReference>
<dbReference type="AlphaFoldDB" id="A0A2P5HW63"/>
<keyword evidence="4" id="KW-0378">Hydrolase</keyword>
<dbReference type="Gene3D" id="3.20.20.80">
    <property type="entry name" value="Glycosidases"/>
    <property type="match status" value="1"/>
</dbReference>
<protein>
    <submittedName>
        <fullName evidence="4">Glycoside hydrolase family 79 protein</fullName>
    </submittedName>
</protein>
<name>A0A2P5HW63_DIAHE</name>
<gene>
    <name evidence="4" type="ORF">DHEL01_v207143</name>
</gene>
<evidence type="ECO:0000313" key="5">
    <source>
        <dbReference type="Proteomes" id="UP000094444"/>
    </source>
</evidence>